<evidence type="ECO:0000313" key="2">
    <source>
        <dbReference type="Proteomes" id="UP000201961"/>
    </source>
</evidence>
<protein>
    <submittedName>
        <fullName evidence="1">Uncharacterized protein</fullName>
    </submittedName>
</protein>
<accession>A0A1L3KN38</accession>
<dbReference type="KEGG" id="vg:30684973"/>
<evidence type="ECO:0000313" key="1">
    <source>
        <dbReference type="EMBL" id="APG78797.1"/>
    </source>
</evidence>
<sequence length="437" mass="49270">MAGAPPFVGLVWQTVLDCFKDLPDEQKLWFGHVYGGGTGATDLIARESCLLAMICLKYRVEVLRQELAIREEGGLAIKTVEVLMTENIDDAMCAPADMALHWITSALEHYCRTPFNVSGVWNNADWFEYDHIIVAEAGAVPAHFGGLRENHGFPGVEGNIVRARLIRDLHSKADVKAILVFLLREAAVVDRAERGMHKLFAHFFCALSQRGNATENWIAKRQEDFRNQLNDQTFVLNSLAMQIIWKNWLSKIVFPELKFVNSLAYLEANQLKTGQRMMLTVEHSAYKGLAAYGFISSAFNQLPAESFAWAALDECIPQNEMDAYEIARDIILEGSHAMYGTREVQNRLKATRYPSLAYFGVQYATRVVRNIMANGYRGVGSNEKDVANRALIDEIITRLQQELGRRDYIAGIEQNAEGRNLRYRMLALDNPNDGNDV</sequence>
<reference evidence="1" key="1">
    <citation type="journal article" date="2016" name="Nature">
        <title>Redefining the invertebrate RNA virosphere.</title>
        <authorList>
            <person name="Shi M."/>
            <person name="Lin X.D."/>
            <person name="Tian J.H."/>
            <person name="Chen L.J."/>
            <person name="Chen X."/>
            <person name="Li C.X."/>
            <person name="Qin X.C."/>
            <person name="Li J."/>
            <person name="Cao J.P."/>
            <person name="Eden J.S."/>
            <person name="Buchmann J."/>
            <person name="Wang W."/>
            <person name="Xu J."/>
            <person name="Holmes E.C."/>
            <person name="Zhang Y.Z."/>
        </authorList>
    </citation>
    <scope>NUCLEOTIDE SEQUENCE [LARGE SCALE GENOMIC DNA]</scope>
    <source>
        <strain evidence="1">WGML66308</strain>
    </source>
</reference>
<name>A0A1L3KN38_9VIRU</name>
<keyword evidence="2" id="KW-1185">Reference proteome</keyword>
<proteinExistence type="predicted"/>
<dbReference type="EMBL" id="KX884444">
    <property type="protein sequence ID" value="APG78797.1"/>
    <property type="molecule type" value="Genomic_RNA"/>
</dbReference>
<organism evidence="1">
    <name type="scientific">Hubei myriapoda virus 8</name>
    <dbReference type="NCBI Taxonomy" id="1922937"/>
    <lineage>
        <taxon>Viruses</taxon>
        <taxon>Riboviria</taxon>
        <taxon>Orthornavirae</taxon>
        <taxon>Negarnaviricota</taxon>
        <taxon>Haploviricotina</taxon>
        <taxon>Monjiviricetes</taxon>
        <taxon>Jingchuvirales</taxon>
        <taxon>Myriaviridae</taxon>
        <taxon>Myriavirus</taxon>
        <taxon>Myriavirus myriapedis</taxon>
    </lineage>
</organism>
<dbReference type="RefSeq" id="YP_009330111.1">
    <property type="nucleotide sequence ID" value="NC_032245.1"/>
</dbReference>
<dbReference type="Proteomes" id="UP000201961">
    <property type="component" value="Segment"/>
</dbReference>
<dbReference type="GeneID" id="30684973"/>